<evidence type="ECO:0000256" key="9">
    <source>
        <dbReference type="RuleBase" id="RU369094"/>
    </source>
</evidence>
<dbReference type="InterPro" id="IPR045174">
    <property type="entry name" value="Dof"/>
</dbReference>
<keyword evidence="6 9" id="KW-0804">Transcription</keyword>
<evidence type="ECO:0000256" key="2">
    <source>
        <dbReference type="ARBA" id="ARBA00022771"/>
    </source>
</evidence>
<feature type="compositionally biased region" description="Basic residues" evidence="10">
    <location>
        <begin position="130"/>
        <end position="139"/>
    </location>
</feature>
<feature type="domain" description="Dof-type" evidence="11">
    <location>
        <begin position="80"/>
        <end position="134"/>
    </location>
</feature>
<dbReference type="InterPro" id="IPR003851">
    <property type="entry name" value="Znf_Dof"/>
</dbReference>
<evidence type="ECO:0000256" key="5">
    <source>
        <dbReference type="ARBA" id="ARBA00023125"/>
    </source>
</evidence>
<evidence type="ECO:0000313" key="12">
    <source>
        <dbReference type="EMBL" id="AZL49142.1"/>
    </source>
</evidence>
<keyword evidence="2 8" id="KW-0863">Zinc-finger</keyword>
<feature type="region of interest" description="Disordered" evidence="10">
    <location>
        <begin position="121"/>
        <end position="180"/>
    </location>
</feature>
<evidence type="ECO:0000259" key="11">
    <source>
        <dbReference type="PROSITE" id="PS50884"/>
    </source>
</evidence>
<proteinExistence type="evidence at transcript level"/>
<name>A0A3Q8TN82_BOENI</name>
<feature type="compositionally biased region" description="Polar residues" evidence="10">
    <location>
        <begin position="144"/>
        <end position="180"/>
    </location>
</feature>
<reference evidence="12" key="1">
    <citation type="journal article" date="2018" name="3 Biotech.">
        <title>Identification of Dof transcription factors in ramie (Boehmeria nivea L. Gaud) and their expression in response to different nitrogen treatments.</title>
        <authorList>
            <person name="Xu X."/>
            <person name="Li F."/>
            <person name="Wang Y."/>
            <person name="Tang S."/>
            <person name="Dai Q."/>
            <person name="Zhu S."/>
            <person name="Liu T."/>
        </authorList>
    </citation>
    <scope>NUCLEOTIDE SEQUENCE</scope>
</reference>
<evidence type="ECO:0000256" key="3">
    <source>
        <dbReference type="ARBA" id="ARBA00022833"/>
    </source>
</evidence>
<dbReference type="PANTHER" id="PTHR31992">
    <property type="entry name" value="DOF ZINC FINGER PROTEIN DOF1.4-RELATED"/>
    <property type="match status" value="1"/>
</dbReference>
<evidence type="ECO:0000256" key="10">
    <source>
        <dbReference type="SAM" id="MobiDB-lite"/>
    </source>
</evidence>
<comment type="subcellular location">
    <subcellularLocation>
        <location evidence="8 9">Nucleus</location>
    </subcellularLocation>
</comment>
<feature type="compositionally biased region" description="Low complexity" evidence="10">
    <location>
        <begin position="41"/>
        <end position="53"/>
    </location>
</feature>
<sequence>MVFSSIPVYLDPPNWQQQQNHHTLASTTESPQLPPLPPPSVLSHVAGPSSASGSGTGSIRPGSMADRARMAKIPQPEVALKCPRCESTNTKFCYFNNYSLTQPRHFCKTCRRYWTRGGALRNVPVGGGCRRNKKSKNSNRSKSPATASGENKQSGASTPGSNSNPSGMISPSGSNSAEMIGHFSQTPQAHSSFMASIQNLARFGGGGGGHGALGLTFSEIQGQAHHEHGNLGFQIGSGANSSDQTGMILQGDHHQSDQWRLQQFPLMGGHDFESPTGNLYPFHQGVEAQSGNMGGMIPSGGSRVSQFPGVKLEGRQGLNLSSRPSLGISENNNQFWGGNSTTSWTDLSGLNSSSTSHLL</sequence>
<dbReference type="GO" id="GO:0003677">
    <property type="term" value="F:DNA binding"/>
    <property type="evidence" value="ECO:0007669"/>
    <property type="project" value="UniProtKB-UniRule"/>
</dbReference>
<dbReference type="GO" id="GO:0008270">
    <property type="term" value="F:zinc ion binding"/>
    <property type="evidence" value="ECO:0007669"/>
    <property type="project" value="UniProtKB-KW"/>
</dbReference>
<keyword evidence="5 8" id="KW-0238">DNA-binding</keyword>
<feature type="region of interest" description="Disordered" evidence="10">
    <location>
        <begin position="13"/>
        <end position="62"/>
    </location>
</feature>
<protein>
    <recommendedName>
        <fullName evidence="9">Dof zinc finger protein</fullName>
    </recommendedName>
</protein>
<dbReference type="Pfam" id="PF02701">
    <property type="entry name" value="Zn_ribbon_Dof"/>
    <property type="match status" value="1"/>
</dbReference>
<dbReference type="PROSITE" id="PS01361">
    <property type="entry name" value="ZF_DOF_1"/>
    <property type="match status" value="1"/>
</dbReference>
<evidence type="ECO:0000256" key="4">
    <source>
        <dbReference type="ARBA" id="ARBA00023015"/>
    </source>
</evidence>
<dbReference type="GO" id="GO:0003700">
    <property type="term" value="F:DNA-binding transcription factor activity"/>
    <property type="evidence" value="ECO:0007669"/>
    <property type="project" value="UniProtKB-UniRule"/>
</dbReference>
<comment type="function">
    <text evidence="9">Transcription factor that binds specifically to a 5'-AA[AG]G-3' consensus core sequence.</text>
</comment>
<organism evidence="12">
    <name type="scientific">Boehmeria nivea</name>
    <name type="common">Chinese grass</name>
    <name type="synonym">Urtica nivea</name>
    <dbReference type="NCBI Taxonomy" id="83906"/>
    <lineage>
        <taxon>Eukaryota</taxon>
        <taxon>Viridiplantae</taxon>
        <taxon>Streptophyta</taxon>
        <taxon>Embryophyta</taxon>
        <taxon>Tracheophyta</taxon>
        <taxon>Spermatophyta</taxon>
        <taxon>Magnoliopsida</taxon>
        <taxon>eudicotyledons</taxon>
        <taxon>Gunneridae</taxon>
        <taxon>Pentapetalae</taxon>
        <taxon>rosids</taxon>
        <taxon>fabids</taxon>
        <taxon>Rosales</taxon>
        <taxon>Urticaceae</taxon>
        <taxon>Boehmeria</taxon>
    </lineage>
</organism>
<dbReference type="PROSITE" id="PS50884">
    <property type="entry name" value="ZF_DOF_2"/>
    <property type="match status" value="1"/>
</dbReference>
<dbReference type="AlphaFoldDB" id="A0A3Q8TN82"/>
<dbReference type="PANTHER" id="PTHR31992:SF352">
    <property type="entry name" value="DOF ZINC FINGER PROTEIN"/>
    <property type="match status" value="1"/>
</dbReference>
<keyword evidence="3 9" id="KW-0862">Zinc</keyword>
<dbReference type="GO" id="GO:0005634">
    <property type="term" value="C:nucleus"/>
    <property type="evidence" value="ECO:0007669"/>
    <property type="project" value="UniProtKB-SubCell"/>
</dbReference>
<evidence type="ECO:0000256" key="8">
    <source>
        <dbReference type="PROSITE-ProRule" id="PRU00071"/>
    </source>
</evidence>
<evidence type="ECO:0000256" key="1">
    <source>
        <dbReference type="ARBA" id="ARBA00022723"/>
    </source>
</evidence>
<keyword evidence="1 9" id="KW-0479">Metal-binding</keyword>
<accession>A0A3Q8TN82</accession>
<dbReference type="EMBL" id="MH374314">
    <property type="protein sequence ID" value="AZL49142.1"/>
    <property type="molecule type" value="mRNA"/>
</dbReference>
<keyword evidence="4 9" id="KW-0805">Transcription regulation</keyword>
<feature type="compositionally biased region" description="Polar residues" evidence="10">
    <location>
        <begin position="14"/>
        <end position="29"/>
    </location>
</feature>
<evidence type="ECO:0000256" key="6">
    <source>
        <dbReference type="ARBA" id="ARBA00023163"/>
    </source>
</evidence>
<evidence type="ECO:0000256" key="7">
    <source>
        <dbReference type="ARBA" id="ARBA00023242"/>
    </source>
</evidence>
<keyword evidence="7 8" id="KW-0539">Nucleus</keyword>